<dbReference type="FunFam" id="1.10.238.10:FF:000178">
    <property type="entry name" value="Calmodulin-2 A"/>
    <property type="match status" value="1"/>
</dbReference>
<evidence type="ECO:0000256" key="1">
    <source>
        <dbReference type="ARBA" id="ARBA00022737"/>
    </source>
</evidence>
<dbReference type="EMBL" id="JAUCMV010000004">
    <property type="protein sequence ID" value="KAK0401535.1"/>
    <property type="molecule type" value="Genomic_DNA"/>
</dbReference>
<proteinExistence type="predicted"/>
<gene>
    <name evidence="4" type="ORF">QR680_015842</name>
</gene>
<dbReference type="GO" id="GO:0005737">
    <property type="term" value="C:cytoplasm"/>
    <property type="evidence" value="ECO:0007669"/>
    <property type="project" value="TreeGrafter"/>
</dbReference>
<reference evidence="4" key="1">
    <citation type="submission" date="2023-06" db="EMBL/GenBank/DDBJ databases">
        <title>Genomic analysis of the entomopathogenic nematode Steinernema hermaphroditum.</title>
        <authorList>
            <person name="Schwarz E.M."/>
            <person name="Heppert J.K."/>
            <person name="Baniya A."/>
            <person name="Schwartz H.T."/>
            <person name="Tan C.-H."/>
            <person name="Antoshechkin I."/>
            <person name="Sternberg P.W."/>
            <person name="Goodrich-Blair H."/>
            <person name="Dillman A.R."/>
        </authorList>
    </citation>
    <scope>NUCLEOTIDE SEQUENCE</scope>
    <source>
        <strain evidence="4">PS9179</strain>
        <tissue evidence="4">Whole animal</tissue>
    </source>
</reference>
<protein>
    <recommendedName>
        <fullName evidence="3">EF-hand domain-containing protein</fullName>
    </recommendedName>
</protein>
<evidence type="ECO:0000256" key="2">
    <source>
        <dbReference type="ARBA" id="ARBA00022837"/>
    </source>
</evidence>
<dbReference type="GO" id="GO:0043226">
    <property type="term" value="C:organelle"/>
    <property type="evidence" value="ECO:0007669"/>
    <property type="project" value="UniProtKB-ARBA"/>
</dbReference>
<dbReference type="PROSITE" id="PS50222">
    <property type="entry name" value="EF_HAND_2"/>
    <property type="match status" value="3"/>
</dbReference>
<dbReference type="GO" id="GO:0005246">
    <property type="term" value="F:calcium channel regulator activity"/>
    <property type="evidence" value="ECO:0007669"/>
    <property type="project" value="TreeGrafter"/>
</dbReference>
<keyword evidence="1" id="KW-0677">Repeat</keyword>
<dbReference type="PANTHER" id="PTHR45917:SF12">
    <property type="entry name" value="CALMODULIN-ALPHA-LIKE"/>
    <property type="match status" value="1"/>
</dbReference>
<dbReference type="Proteomes" id="UP001175271">
    <property type="component" value="Unassembled WGS sequence"/>
</dbReference>
<accession>A0AA39H9E4</accession>
<dbReference type="CDD" id="cd00051">
    <property type="entry name" value="EFh"/>
    <property type="match status" value="2"/>
</dbReference>
<dbReference type="SUPFAM" id="SSF47473">
    <property type="entry name" value="EF-hand"/>
    <property type="match status" value="1"/>
</dbReference>
<keyword evidence="2" id="KW-0106">Calcium</keyword>
<dbReference type="InterPro" id="IPR011992">
    <property type="entry name" value="EF-hand-dom_pair"/>
</dbReference>
<dbReference type="AlphaFoldDB" id="A0AA39H9E4"/>
<evidence type="ECO:0000259" key="3">
    <source>
        <dbReference type="PROSITE" id="PS50222"/>
    </source>
</evidence>
<feature type="domain" description="EF-hand" evidence="3">
    <location>
        <begin position="25"/>
        <end position="60"/>
    </location>
</feature>
<keyword evidence="5" id="KW-1185">Reference proteome</keyword>
<feature type="domain" description="EF-hand" evidence="3">
    <location>
        <begin position="93"/>
        <end position="128"/>
    </location>
</feature>
<dbReference type="InterPro" id="IPR043582">
    <property type="entry name" value="CaBP1/2/4/5"/>
</dbReference>
<dbReference type="SMART" id="SM00054">
    <property type="entry name" value="EFh"/>
    <property type="match status" value="3"/>
</dbReference>
<comment type="caution">
    <text evidence="4">The sequence shown here is derived from an EMBL/GenBank/DDBJ whole genome shotgun (WGS) entry which is preliminary data.</text>
</comment>
<name>A0AA39H9E4_9BILA</name>
<dbReference type="GO" id="GO:0005509">
    <property type="term" value="F:calcium ion binding"/>
    <property type="evidence" value="ECO:0007669"/>
    <property type="project" value="InterPro"/>
</dbReference>
<dbReference type="Gene3D" id="1.10.238.10">
    <property type="entry name" value="EF-hand"/>
    <property type="match status" value="2"/>
</dbReference>
<dbReference type="Pfam" id="PF13499">
    <property type="entry name" value="EF-hand_7"/>
    <property type="match status" value="2"/>
</dbReference>
<evidence type="ECO:0000313" key="5">
    <source>
        <dbReference type="Proteomes" id="UP001175271"/>
    </source>
</evidence>
<organism evidence="4 5">
    <name type="scientific">Steinernema hermaphroditum</name>
    <dbReference type="NCBI Taxonomy" id="289476"/>
    <lineage>
        <taxon>Eukaryota</taxon>
        <taxon>Metazoa</taxon>
        <taxon>Ecdysozoa</taxon>
        <taxon>Nematoda</taxon>
        <taxon>Chromadorea</taxon>
        <taxon>Rhabditida</taxon>
        <taxon>Tylenchina</taxon>
        <taxon>Panagrolaimomorpha</taxon>
        <taxon>Strongyloidoidea</taxon>
        <taxon>Steinernematidae</taxon>
        <taxon>Steinernema</taxon>
    </lineage>
</organism>
<dbReference type="PANTHER" id="PTHR45917">
    <property type="entry name" value="CALCIUM-BINDING PROTEIN 1-RELATED"/>
    <property type="match status" value="1"/>
</dbReference>
<dbReference type="PROSITE" id="PS00018">
    <property type="entry name" value="EF_HAND_1"/>
    <property type="match status" value="2"/>
</dbReference>
<dbReference type="InterPro" id="IPR002048">
    <property type="entry name" value="EF_hand_dom"/>
</dbReference>
<sequence>MGSCIRKAKNVDIKKDKSRFQSLLQDMEKMWQLFKEFDTNGDGFIQKSELKEAMIKTGQSPTNREVGDIFDAADANNDGRIDFSEFLAIARSANIEILRDVFYEIDVNHDGFITKDELQDALQKMGHFLSDEDAEVIFEIVDSDKDDRIDFQGSNQVYDYTDVNLF</sequence>
<evidence type="ECO:0000313" key="4">
    <source>
        <dbReference type="EMBL" id="KAK0401535.1"/>
    </source>
</evidence>
<feature type="domain" description="EF-hand" evidence="3">
    <location>
        <begin position="61"/>
        <end position="91"/>
    </location>
</feature>
<dbReference type="InterPro" id="IPR018247">
    <property type="entry name" value="EF_Hand_1_Ca_BS"/>
</dbReference>